<name>A0A8S9IHT7_BRACR</name>
<sequence>MGEIHGISGSAVGFCVTAAGSYTADLSNFTNSILLRALTVPFGMDELDLPSRLFDTGFESTGKKMVNNYLNLRWIEVIMSAL</sequence>
<organism evidence="1 2">
    <name type="scientific">Brassica cretica</name>
    <name type="common">Mustard</name>
    <dbReference type="NCBI Taxonomy" id="69181"/>
    <lineage>
        <taxon>Eukaryota</taxon>
        <taxon>Viridiplantae</taxon>
        <taxon>Streptophyta</taxon>
        <taxon>Embryophyta</taxon>
        <taxon>Tracheophyta</taxon>
        <taxon>Spermatophyta</taxon>
        <taxon>Magnoliopsida</taxon>
        <taxon>eudicotyledons</taxon>
        <taxon>Gunneridae</taxon>
        <taxon>Pentapetalae</taxon>
        <taxon>rosids</taxon>
        <taxon>malvids</taxon>
        <taxon>Brassicales</taxon>
        <taxon>Brassicaceae</taxon>
        <taxon>Brassiceae</taxon>
        <taxon>Brassica</taxon>
    </lineage>
</organism>
<evidence type="ECO:0000313" key="2">
    <source>
        <dbReference type="Proteomes" id="UP000712281"/>
    </source>
</evidence>
<reference evidence="1" key="1">
    <citation type="submission" date="2019-12" db="EMBL/GenBank/DDBJ databases">
        <title>Genome sequencing and annotation of Brassica cretica.</title>
        <authorList>
            <person name="Studholme D.J."/>
            <person name="Sarris P.F."/>
        </authorList>
    </citation>
    <scope>NUCLEOTIDE SEQUENCE</scope>
    <source>
        <strain evidence="1">PFS-001/15</strain>
        <tissue evidence="1">Leaf</tissue>
    </source>
</reference>
<evidence type="ECO:0000313" key="1">
    <source>
        <dbReference type="EMBL" id="KAF2568963.1"/>
    </source>
</evidence>
<dbReference type="EMBL" id="QGKW02001911">
    <property type="protein sequence ID" value="KAF2568963.1"/>
    <property type="molecule type" value="Genomic_DNA"/>
</dbReference>
<proteinExistence type="predicted"/>
<protein>
    <submittedName>
        <fullName evidence="1">Uncharacterized protein</fullName>
    </submittedName>
</protein>
<dbReference type="AlphaFoldDB" id="A0A8S9IHT7"/>
<dbReference type="Proteomes" id="UP000712281">
    <property type="component" value="Unassembled WGS sequence"/>
</dbReference>
<gene>
    <name evidence="1" type="ORF">F2Q68_00026515</name>
</gene>
<comment type="caution">
    <text evidence="1">The sequence shown here is derived from an EMBL/GenBank/DDBJ whole genome shotgun (WGS) entry which is preliminary data.</text>
</comment>
<accession>A0A8S9IHT7</accession>